<dbReference type="InterPro" id="IPR055414">
    <property type="entry name" value="LRR_R13L4/SHOC2-like"/>
</dbReference>
<name>A0AAE1J354_9FABA</name>
<feature type="domain" description="Disease resistance N-terminal" evidence="5">
    <location>
        <begin position="5"/>
        <end position="94"/>
    </location>
</feature>
<dbReference type="Gene3D" id="1.10.8.430">
    <property type="entry name" value="Helical domain of apoptotic protease-activating factors"/>
    <property type="match status" value="1"/>
</dbReference>
<dbReference type="CDD" id="cd14798">
    <property type="entry name" value="RX-CC_like"/>
    <property type="match status" value="1"/>
</dbReference>
<evidence type="ECO:0000313" key="9">
    <source>
        <dbReference type="Proteomes" id="UP001293593"/>
    </source>
</evidence>
<gene>
    <name evidence="8" type="ORF">QN277_004679</name>
</gene>
<keyword evidence="1" id="KW-0677">Repeat</keyword>
<evidence type="ECO:0000313" key="8">
    <source>
        <dbReference type="EMBL" id="KAK4261721.1"/>
    </source>
</evidence>
<feature type="domain" description="NB-ARC" evidence="4">
    <location>
        <begin position="177"/>
        <end position="351"/>
    </location>
</feature>
<feature type="domain" description="Disease resistance R13L4/SHOC-2-like LRR" evidence="7">
    <location>
        <begin position="556"/>
        <end position="657"/>
    </location>
</feature>
<dbReference type="InterPro" id="IPR036388">
    <property type="entry name" value="WH-like_DNA-bd_sf"/>
</dbReference>
<dbReference type="InterPro" id="IPR058922">
    <property type="entry name" value="WHD_DRP"/>
</dbReference>
<dbReference type="Pfam" id="PF23598">
    <property type="entry name" value="LRR_14"/>
    <property type="match status" value="2"/>
</dbReference>
<evidence type="ECO:0000256" key="2">
    <source>
        <dbReference type="ARBA" id="ARBA00022741"/>
    </source>
</evidence>
<keyword evidence="9" id="KW-1185">Reference proteome</keyword>
<dbReference type="Gene3D" id="1.20.5.4130">
    <property type="match status" value="1"/>
</dbReference>
<feature type="domain" description="Disease resistance R13L4/SHOC-2-like LRR" evidence="7">
    <location>
        <begin position="686"/>
        <end position="852"/>
    </location>
</feature>
<dbReference type="Proteomes" id="UP001293593">
    <property type="component" value="Unassembled WGS sequence"/>
</dbReference>
<dbReference type="InterPro" id="IPR044974">
    <property type="entry name" value="Disease_R_plants"/>
</dbReference>
<evidence type="ECO:0000256" key="3">
    <source>
        <dbReference type="ARBA" id="ARBA00022821"/>
    </source>
</evidence>
<dbReference type="SUPFAM" id="SSF52540">
    <property type="entry name" value="P-loop containing nucleoside triphosphate hydrolases"/>
    <property type="match status" value="1"/>
</dbReference>
<dbReference type="Pfam" id="PF23559">
    <property type="entry name" value="WHD_DRP"/>
    <property type="match status" value="1"/>
</dbReference>
<dbReference type="PANTHER" id="PTHR23155:SF1205">
    <property type="entry name" value="DISEASE RESISTANCE PROTEIN RPM1"/>
    <property type="match status" value="1"/>
</dbReference>
<sequence length="870" mass="100537">MAKKVVEFRLNELFQVLNEEFQLKRGAQQDIASIKRKVEFIRAFLSQIDDNKLELQDPSLESWIDNLRYVAHEIEDVVDEFLLHIFQHRWDDDHEDDHHRPHPSPSCSFVRDCKTNCQIACKLRAIKAKLKAIPDKPRKYDVVVSSSKTTSHQLQSSLYNSVHEDQLVGVGLSEIREALNGSLFEDDKDSATNKVMAIVGEGGAGKTTLARLIHQEAYIRKCFKKIVFCTLSQSLNEHELLIEMIHQLCPGGDSQKIPVHTMKTHELQEKVKDLIHFTRYFIVLDDVWETEHWDLVKLALPNHDSASRILITTRNKDLARYATTYEEDNMFHLQRLSESESWELFCKRTFSSSCPSHLEPICRLMVEKCEGLPLAILVLSGLLNTKSKNNVEEWVLAQRVLNNVELREDSNSPYLNKVLSMAFDDLPLHHLKPCFLLMSVFPQNHMIEPMKLVRLWVSDVNDSKLTEEVAESYLYELLNRNLIQVAKYSLDERIMCFRIHDLVRETLILKSRTISFAESISSKEKSRSWPERARRLSIHERNVVLPEIKETSLSRLRSLFMFQTHSLILSNLKDGKFKLMNVLDLSGTPLKGFPEAITKLFLLRYLNLRNTGISDLPASIGNLHHLETLDLKLTRVTAIPSETYKLYKLHHVLISQHKDHQTGSRIPQDAASCGIKWKHYHNNQIHVTKLDVFRVQGFKATSAIGCLVSLQKLSIVEVPNEEQNDFFEKGLGMLTQLRRLCLVNLQNHQWSALCSSISKMRNLRSLSLNTSGKFELEDVRTPPELLERLCLVGEMDKLPSWLCRLKELKVLRLVGTRLKEDPIRCLEKLQSLEVIGLYEALDNGVTIHMSSDFYDRVKWFLMGEHQLRVY</sequence>
<organism evidence="8 9">
    <name type="scientific">Acacia crassicarpa</name>
    <name type="common">northern wattle</name>
    <dbReference type="NCBI Taxonomy" id="499986"/>
    <lineage>
        <taxon>Eukaryota</taxon>
        <taxon>Viridiplantae</taxon>
        <taxon>Streptophyta</taxon>
        <taxon>Embryophyta</taxon>
        <taxon>Tracheophyta</taxon>
        <taxon>Spermatophyta</taxon>
        <taxon>Magnoliopsida</taxon>
        <taxon>eudicotyledons</taxon>
        <taxon>Gunneridae</taxon>
        <taxon>Pentapetalae</taxon>
        <taxon>rosids</taxon>
        <taxon>fabids</taxon>
        <taxon>Fabales</taxon>
        <taxon>Fabaceae</taxon>
        <taxon>Caesalpinioideae</taxon>
        <taxon>mimosoid clade</taxon>
        <taxon>Acacieae</taxon>
        <taxon>Acacia</taxon>
    </lineage>
</organism>
<dbReference type="PRINTS" id="PR00364">
    <property type="entry name" value="DISEASERSIST"/>
</dbReference>
<dbReference type="PANTHER" id="PTHR23155">
    <property type="entry name" value="DISEASE RESISTANCE PROTEIN RP"/>
    <property type="match status" value="1"/>
</dbReference>
<dbReference type="InterPro" id="IPR042197">
    <property type="entry name" value="Apaf_helical"/>
</dbReference>
<evidence type="ECO:0000259" key="5">
    <source>
        <dbReference type="Pfam" id="PF18052"/>
    </source>
</evidence>
<feature type="domain" description="Disease resistance protein winged helix" evidence="6">
    <location>
        <begin position="440"/>
        <end position="505"/>
    </location>
</feature>
<evidence type="ECO:0000259" key="6">
    <source>
        <dbReference type="Pfam" id="PF23559"/>
    </source>
</evidence>
<dbReference type="AlphaFoldDB" id="A0AAE1J354"/>
<dbReference type="InterPro" id="IPR027417">
    <property type="entry name" value="P-loop_NTPase"/>
</dbReference>
<keyword evidence="3" id="KW-0611">Plant defense</keyword>
<evidence type="ECO:0000259" key="4">
    <source>
        <dbReference type="Pfam" id="PF00931"/>
    </source>
</evidence>
<dbReference type="InterPro" id="IPR041118">
    <property type="entry name" value="Rx_N"/>
</dbReference>
<dbReference type="InterPro" id="IPR032675">
    <property type="entry name" value="LRR_dom_sf"/>
</dbReference>
<dbReference type="InterPro" id="IPR002182">
    <property type="entry name" value="NB-ARC"/>
</dbReference>
<dbReference type="SUPFAM" id="SSF52058">
    <property type="entry name" value="L domain-like"/>
    <property type="match status" value="1"/>
</dbReference>
<dbReference type="Gene3D" id="3.40.50.300">
    <property type="entry name" value="P-loop containing nucleotide triphosphate hydrolases"/>
    <property type="match status" value="1"/>
</dbReference>
<comment type="caution">
    <text evidence="8">The sequence shown here is derived from an EMBL/GenBank/DDBJ whole genome shotgun (WGS) entry which is preliminary data.</text>
</comment>
<proteinExistence type="predicted"/>
<dbReference type="GO" id="GO:0043531">
    <property type="term" value="F:ADP binding"/>
    <property type="evidence" value="ECO:0007669"/>
    <property type="project" value="InterPro"/>
</dbReference>
<dbReference type="GO" id="GO:0098542">
    <property type="term" value="P:defense response to other organism"/>
    <property type="evidence" value="ECO:0007669"/>
    <property type="project" value="TreeGrafter"/>
</dbReference>
<dbReference type="InterPro" id="IPR038005">
    <property type="entry name" value="RX-like_CC"/>
</dbReference>
<dbReference type="FunFam" id="3.40.50.300:FF:001091">
    <property type="entry name" value="Probable disease resistance protein At1g61300"/>
    <property type="match status" value="1"/>
</dbReference>
<dbReference type="Gene3D" id="3.80.10.10">
    <property type="entry name" value="Ribonuclease Inhibitor"/>
    <property type="match status" value="1"/>
</dbReference>
<dbReference type="Gene3D" id="1.10.10.10">
    <property type="entry name" value="Winged helix-like DNA-binding domain superfamily/Winged helix DNA-binding domain"/>
    <property type="match status" value="1"/>
</dbReference>
<evidence type="ECO:0000259" key="7">
    <source>
        <dbReference type="Pfam" id="PF23598"/>
    </source>
</evidence>
<dbReference type="Pfam" id="PF00931">
    <property type="entry name" value="NB-ARC"/>
    <property type="match status" value="1"/>
</dbReference>
<dbReference type="EMBL" id="JAWXYG010000010">
    <property type="protein sequence ID" value="KAK4261721.1"/>
    <property type="molecule type" value="Genomic_DNA"/>
</dbReference>
<dbReference type="Pfam" id="PF18052">
    <property type="entry name" value="Rx_N"/>
    <property type="match status" value="1"/>
</dbReference>
<accession>A0AAE1J354</accession>
<protein>
    <submittedName>
        <fullName evidence="8">Uncharacterized protein</fullName>
    </submittedName>
</protein>
<keyword evidence="2" id="KW-0547">Nucleotide-binding</keyword>
<evidence type="ECO:0000256" key="1">
    <source>
        <dbReference type="ARBA" id="ARBA00022737"/>
    </source>
</evidence>
<reference evidence="8" key="1">
    <citation type="submission" date="2023-10" db="EMBL/GenBank/DDBJ databases">
        <title>Chromosome-level genome of the transformable northern wattle, Acacia crassicarpa.</title>
        <authorList>
            <person name="Massaro I."/>
            <person name="Sinha N.R."/>
            <person name="Poethig S."/>
            <person name="Leichty A.R."/>
        </authorList>
    </citation>
    <scope>NUCLEOTIDE SEQUENCE</scope>
    <source>
        <strain evidence="8">Acra3RX</strain>
        <tissue evidence="8">Leaf</tissue>
    </source>
</reference>